<gene>
    <name evidence="1" type="ORF">VFH_U066040</name>
</gene>
<evidence type="ECO:0000313" key="2">
    <source>
        <dbReference type="Proteomes" id="UP001157006"/>
    </source>
</evidence>
<dbReference type="EMBL" id="CATIWC010001556">
    <property type="protein sequence ID" value="CAI8584244.1"/>
    <property type="molecule type" value="Genomic_DNA"/>
</dbReference>
<proteinExistence type="predicted"/>
<keyword evidence="2" id="KW-1185">Reference proteome</keyword>
<sequence length="123" mass="13726">MQINPQVARLLHNGSISNISIFEKARDAAVSICKCLMVVTIRRQLVTELPNCNHDQKVNTESHLLGVCDCKMYIGISGAQSIAVSIIIRFTTQVGIKPISPTFIKYIFDVITYNLIKKHAVRV</sequence>
<dbReference type="Proteomes" id="UP001157006">
    <property type="component" value="Unassembled WGS sequence"/>
</dbReference>
<reference evidence="1 2" key="1">
    <citation type="submission" date="2023-01" db="EMBL/GenBank/DDBJ databases">
        <authorList>
            <person name="Kreplak J."/>
        </authorList>
    </citation>
    <scope>NUCLEOTIDE SEQUENCE [LARGE SCALE GENOMIC DNA]</scope>
</reference>
<name>A0AAV0YHH7_VICFA</name>
<organism evidence="1 2">
    <name type="scientific">Vicia faba</name>
    <name type="common">Broad bean</name>
    <name type="synonym">Faba vulgaris</name>
    <dbReference type="NCBI Taxonomy" id="3906"/>
    <lineage>
        <taxon>Eukaryota</taxon>
        <taxon>Viridiplantae</taxon>
        <taxon>Streptophyta</taxon>
        <taxon>Embryophyta</taxon>
        <taxon>Tracheophyta</taxon>
        <taxon>Spermatophyta</taxon>
        <taxon>Magnoliopsida</taxon>
        <taxon>eudicotyledons</taxon>
        <taxon>Gunneridae</taxon>
        <taxon>Pentapetalae</taxon>
        <taxon>rosids</taxon>
        <taxon>fabids</taxon>
        <taxon>Fabales</taxon>
        <taxon>Fabaceae</taxon>
        <taxon>Papilionoideae</taxon>
        <taxon>50 kb inversion clade</taxon>
        <taxon>NPAAA clade</taxon>
        <taxon>Hologalegina</taxon>
        <taxon>IRL clade</taxon>
        <taxon>Fabeae</taxon>
        <taxon>Vicia</taxon>
    </lineage>
</organism>
<protein>
    <submittedName>
        <fullName evidence="1">Uncharacterized protein</fullName>
    </submittedName>
</protein>
<dbReference type="AlphaFoldDB" id="A0AAV0YHH7"/>
<accession>A0AAV0YHH7</accession>
<comment type="caution">
    <text evidence="1">The sequence shown here is derived from an EMBL/GenBank/DDBJ whole genome shotgun (WGS) entry which is preliminary data.</text>
</comment>
<evidence type="ECO:0000313" key="1">
    <source>
        <dbReference type="EMBL" id="CAI8584244.1"/>
    </source>
</evidence>